<name>A0ABW4GTR6_9ACTN</name>
<dbReference type="RefSeq" id="WP_219536409.1">
    <property type="nucleotide sequence ID" value="NZ_JAHKRM010000030.1"/>
</dbReference>
<gene>
    <name evidence="1" type="ORF">ACFSJ0_55225</name>
</gene>
<dbReference type="PANTHER" id="PTHR30619:SF1">
    <property type="entry name" value="RECOMBINATION PROTEIN 2"/>
    <property type="match status" value="1"/>
</dbReference>
<sequence length="533" mass="58028">MPWKLDICTIDVGQGESSIIHAYNSSDETRRSMLIDGGKSNCARRVHEKIQEVLDNEPLDHMVVSHYDADHHEGVLALLVADNLHRIADTIARATLLCAETGRVRMEHIAAGASGAMGACRGIYPANGKKFSDIVELLMEEAFLIPENVIVDKEAAEAGRAAAEDVYAGLSRASINNLNPQLNLGRGRTSAVVDAAGIAAADAIAGYGGKEMREARVGLIRTNILGRLYKGVKQFCDAAQFDTDGNYANTHVIDTGPTGQPQKYVMAVEGKVQLGDATVQAPDINRRRTAALGRLGTEVLWNAGPTAKTAPEDAPAVFILAASQYVWQGPRKPKHFDYSFDRNETSVGLVVRFNDFLHYAGGDLPSEGADLVATALQEHGLPNSAGGTYKIPHRIASFKCGHHGSKTSTSGDFLSSMSPAVAFISCGEHGYQHPDQPVVDLLDGCYSIERFYLTNCRYKRDHIPTSSKWVANQFAAQNKSRVCGDNRIKSAHTKWGDIVLTIGQDRSSGKRRWFEVVYRVPNHPGQKTDRISF</sequence>
<dbReference type="PANTHER" id="PTHR30619">
    <property type="entry name" value="DNA INTERNALIZATION/COMPETENCE PROTEIN COMEC/REC2"/>
    <property type="match status" value="1"/>
</dbReference>
<dbReference type="EMBL" id="JBHUCM010000064">
    <property type="protein sequence ID" value="MFD1546275.1"/>
    <property type="molecule type" value="Genomic_DNA"/>
</dbReference>
<reference evidence="2" key="1">
    <citation type="journal article" date="2019" name="Int. J. Syst. Evol. Microbiol.">
        <title>The Global Catalogue of Microorganisms (GCM) 10K type strain sequencing project: providing services to taxonomists for standard genome sequencing and annotation.</title>
        <authorList>
            <consortium name="The Broad Institute Genomics Platform"/>
            <consortium name="The Broad Institute Genome Sequencing Center for Infectious Disease"/>
            <person name="Wu L."/>
            <person name="Ma J."/>
        </authorList>
    </citation>
    <scope>NUCLEOTIDE SEQUENCE [LARGE SCALE GENOMIC DNA]</scope>
    <source>
        <strain evidence="2">CGMCC 1.15399</strain>
    </source>
</reference>
<evidence type="ECO:0000313" key="2">
    <source>
        <dbReference type="Proteomes" id="UP001597097"/>
    </source>
</evidence>
<evidence type="ECO:0000313" key="1">
    <source>
        <dbReference type="EMBL" id="MFD1546275.1"/>
    </source>
</evidence>
<organism evidence="1 2">
    <name type="scientific">Nonomuraea guangzhouensis</name>
    <dbReference type="NCBI Taxonomy" id="1291555"/>
    <lineage>
        <taxon>Bacteria</taxon>
        <taxon>Bacillati</taxon>
        <taxon>Actinomycetota</taxon>
        <taxon>Actinomycetes</taxon>
        <taxon>Streptosporangiales</taxon>
        <taxon>Streptosporangiaceae</taxon>
        <taxon>Nonomuraea</taxon>
    </lineage>
</organism>
<dbReference type="Proteomes" id="UP001597097">
    <property type="component" value="Unassembled WGS sequence"/>
</dbReference>
<accession>A0ABW4GTR6</accession>
<evidence type="ECO:0008006" key="3">
    <source>
        <dbReference type="Google" id="ProtNLM"/>
    </source>
</evidence>
<keyword evidence="2" id="KW-1185">Reference proteome</keyword>
<protein>
    <recommendedName>
        <fullName evidence="3">Metallo-beta-lactamase domain-containing protein</fullName>
    </recommendedName>
</protein>
<comment type="caution">
    <text evidence="1">The sequence shown here is derived from an EMBL/GenBank/DDBJ whole genome shotgun (WGS) entry which is preliminary data.</text>
</comment>
<dbReference type="InterPro" id="IPR052159">
    <property type="entry name" value="Competence_DNA_uptake"/>
</dbReference>
<proteinExistence type="predicted"/>